<evidence type="ECO:0000259" key="1">
    <source>
        <dbReference type="Pfam" id="PF01636"/>
    </source>
</evidence>
<reference evidence="2" key="1">
    <citation type="submission" date="2022-08" db="EMBL/GenBank/DDBJ databases">
        <authorList>
            <person name="Tistechok S."/>
            <person name="Samborskyy M."/>
            <person name="Roman I."/>
        </authorList>
    </citation>
    <scope>NUCLEOTIDE SEQUENCE</scope>
    <source>
        <strain evidence="2">DSM 103496</strain>
    </source>
</reference>
<evidence type="ECO:0000313" key="2">
    <source>
        <dbReference type="EMBL" id="MCS7482266.1"/>
    </source>
</evidence>
<dbReference type="Gene3D" id="3.90.1200.10">
    <property type="match status" value="1"/>
</dbReference>
<dbReference type="EMBL" id="JANYMP010000023">
    <property type="protein sequence ID" value="MCS7482266.1"/>
    <property type="molecule type" value="Genomic_DNA"/>
</dbReference>
<proteinExistence type="predicted"/>
<dbReference type="InterPro" id="IPR011009">
    <property type="entry name" value="Kinase-like_dom_sf"/>
</dbReference>
<evidence type="ECO:0000313" key="3">
    <source>
        <dbReference type="Proteomes" id="UP001141259"/>
    </source>
</evidence>
<feature type="domain" description="Aminoglycoside phosphotransferase" evidence="1">
    <location>
        <begin position="110"/>
        <end position="174"/>
    </location>
</feature>
<dbReference type="InterPro" id="IPR002575">
    <property type="entry name" value="Aminoglycoside_PTrfase"/>
</dbReference>
<dbReference type="RefSeq" id="WP_259627750.1">
    <property type="nucleotide sequence ID" value="NZ_JANYMP010000023.1"/>
</dbReference>
<feature type="domain" description="Aminoglycoside phosphotransferase" evidence="1">
    <location>
        <begin position="8"/>
        <end position="109"/>
    </location>
</feature>
<sequence length="238" mass="26326">MDGELLTGGGLNEVVRIGSTVRRPAGPWAPRVHELLRRLAPLGFVPEVHGIDPQGREVLSYLPGEVGHPPIPVGLRGDATLVAYARMLRRLHDASVPLVGTSGWQFPAREPAEVVCHGDLAPYNVVFADGLPVGVIDWDTAHPAPRWWDVAYAVYCLAPFSPEWGTPAEQWRRASLFCSEYGCSSEGLADHVLERLADMVRAIREDPAFHVQRAERHDEHYLSHAEHVRASRAALAYR</sequence>
<organism evidence="2 3">
    <name type="scientific">Umezawaea endophytica</name>
    <dbReference type="NCBI Taxonomy" id="1654476"/>
    <lineage>
        <taxon>Bacteria</taxon>
        <taxon>Bacillati</taxon>
        <taxon>Actinomycetota</taxon>
        <taxon>Actinomycetes</taxon>
        <taxon>Pseudonocardiales</taxon>
        <taxon>Pseudonocardiaceae</taxon>
        <taxon>Umezawaea</taxon>
    </lineage>
</organism>
<keyword evidence="3" id="KW-1185">Reference proteome</keyword>
<protein>
    <submittedName>
        <fullName evidence="2">Aminoglycoside phosphotransferase family protein</fullName>
    </submittedName>
</protein>
<dbReference type="AlphaFoldDB" id="A0A9X3AIA7"/>
<accession>A0A9X3AIA7</accession>
<dbReference type="Pfam" id="PF01636">
    <property type="entry name" value="APH"/>
    <property type="match status" value="2"/>
</dbReference>
<comment type="caution">
    <text evidence="2">The sequence shown here is derived from an EMBL/GenBank/DDBJ whole genome shotgun (WGS) entry which is preliminary data.</text>
</comment>
<dbReference type="Proteomes" id="UP001141259">
    <property type="component" value="Unassembled WGS sequence"/>
</dbReference>
<name>A0A9X3AIA7_9PSEU</name>
<gene>
    <name evidence="2" type="ORF">NZH93_35920</name>
</gene>
<dbReference type="SUPFAM" id="SSF56112">
    <property type="entry name" value="Protein kinase-like (PK-like)"/>
    <property type="match status" value="1"/>
</dbReference>